<dbReference type="Proteomes" id="UP000275719">
    <property type="component" value="Unassembled WGS sequence"/>
</dbReference>
<dbReference type="OrthoDB" id="1431064at2"/>
<dbReference type="InterPro" id="IPR016181">
    <property type="entry name" value="Acyl_CoA_acyltransferase"/>
</dbReference>
<dbReference type="RefSeq" id="WP_125019072.1">
    <property type="nucleotide sequence ID" value="NZ_RQVQ01000017.1"/>
</dbReference>
<evidence type="ECO:0000313" key="3">
    <source>
        <dbReference type="Proteomes" id="UP000275719"/>
    </source>
</evidence>
<dbReference type="InterPro" id="IPR000182">
    <property type="entry name" value="GNAT_dom"/>
</dbReference>
<name>A0A3P3W7R6_9FLAO</name>
<evidence type="ECO:0000313" key="2">
    <source>
        <dbReference type="EMBL" id="RRJ90387.1"/>
    </source>
</evidence>
<dbReference type="EMBL" id="RQVQ01000017">
    <property type="protein sequence ID" value="RRJ90387.1"/>
    <property type="molecule type" value="Genomic_DNA"/>
</dbReference>
<sequence length="140" mass="16208">MTIKTYQSYNFPFELKKEIVDFLFTHLEQFGDSKEVITKALNYIVDKGGHLVLCLEKEEITGVAVINHTHMDSYIPENILVYLATDLNRRRTGIGTLIMKEVLDVCRGNILLRIDAHNPAIKLYEKFGFTNPYLEMVLKR</sequence>
<evidence type="ECO:0000259" key="1">
    <source>
        <dbReference type="PROSITE" id="PS51186"/>
    </source>
</evidence>
<comment type="caution">
    <text evidence="2">The sequence shown here is derived from an EMBL/GenBank/DDBJ whole genome shotgun (WGS) entry which is preliminary data.</text>
</comment>
<accession>A0A3P3W7R6</accession>
<gene>
    <name evidence="2" type="ORF">EG240_09045</name>
</gene>
<dbReference type="AlphaFoldDB" id="A0A3P3W7R6"/>
<dbReference type="Pfam" id="PF13508">
    <property type="entry name" value="Acetyltransf_7"/>
    <property type="match status" value="1"/>
</dbReference>
<organism evidence="2 3">
    <name type="scientific">Paenimyroides tangerinum</name>
    <dbReference type="NCBI Taxonomy" id="2488728"/>
    <lineage>
        <taxon>Bacteria</taxon>
        <taxon>Pseudomonadati</taxon>
        <taxon>Bacteroidota</taxon>
        <taxon>Flavobacteriia</taxon>
        <taxon>Flavobacteriales</taxon>
        <taxon>Flavobacteriaceae</taxon>
        <taxon>Paenimyroides</taxon>
    </lineage>
</organism>
<reference evidence="2 3" key="1">
    <citation type="submission" date="2018-11" db="EMBL/GenBank/DDBJ databases">
        <title>Flavobacterium sp. nov., YIM 102701-2 draft genome.</title>
        <authorList>
            <person name="Li G."/>
            <person name="Jiang Y."/>
        </authorList>
    </citation>
    <scope>NUCLEOTIDE SEQUENCE [LARGE SCALE GENOMIC DNA]</scope>
    <source>
        <strain evidence="2 3">YIM 102701-2</strain>
    </source>
</reference>
<keyword evidence="2" id="KW-0808">Transferase</keyword>
<dbReference type="Gene3D" id="3.40.630.30">
    <property type="match status" value="1"/>
</dbReference>
<dbReference type="GO" id="GO:0016747">
    <property type="term" value="F:acyltransferase activity, transferring groups other than amino-acyl groups"/>
    <property type="evidence" value="ECO:0007669"/>
    <property type="project" value="InterPro"/>
</dbReference>
<protein>
    <submittedName>
        <fullName evidence="2">N-acetyltransferase</fullName>
    </submittedName>
</protein>
<keyword evidence="3" id="KW-1185">Reference proteome</keyword>
<feature type="domain" description="N-acetyltransferase" evidence="1">
    <location>
        <begin position="1"/>
        <end position="140"/>
    </location>
</feature>
<dbReference type="PROSITE" id="PS51186">
    <property type="entry name" value="GNAT"/>
    <property type="match status" value="1"/>
</dbReference>
<proteinExistence type="predicted"/>
<dbReference type="SUPFAM" id="SSF55729">
    <property type="entry name" value="Acyl-CoA N-acyltransferases (Nat)"/>
    <property type="match status" value="1"/>
</dbReference>